<dbReference type="EMBL" id="JAGQHS010000348">
    <property type="protein sequence ID" value="MCA9759442.1"/>
    <property type="molecule type" value="Genomic_DNA"/>
</dbReference>
<reference evidence="1" key="2">
    <citation type="journal article" date="2021" name="Microbiome">
        <title>Successional dynamics and alternative stable states in a saline activated sludge microbial community over 9 years.</title>
        <authorList>
            <person name="Wang Y."/>
            <person name="Ye J."/>
            <person name="Ju F."/>
            <person name="Liu L."/>
            <person name="Boyd J.A."/>
            <person name="Deng Y."/>
            <person name="Parks D.H."/>
            <person name="Jiang X."/>
            <person name="Yin X."/>
            <person name="Woodcroft B.J."/>
            <person name="Tyson G.W."/>
            <person name="Hugenholtz P."/>
            <person name="Polz M.F."/>
            <person name="Zhang T."/>
        </authorList>
    </citation>
    <scope>NUCLEOTIDE SEQUENCE</scope>
    <source>
        <strain evidence="1">HKST-UBA02</strain>
    </source>
</reference>
<dbReference type="CDD" id="cd07067">
    <property type="entry name" value="HP_PGM_like"/>
    <property type="match status" value="1"/>
</dbReference>
<sequence length="217" mass="24562">MARTIAALMRHGHYHQPEHTPSAHLPYPLTETGREQATSVAREVLEVAEEQGWAVDPVIETSHLLRAWETGRIIRERWVEMLARGFTVESFEDLSERSVGSAANLTEEQITAIVEADPRHELPPKWRLDSVLRLPFSGAESLMEAGERVLRHLDHRFRDLAEVATVDTVRLVVGHGGSIRHAAIHMGILRLEEVLGLSMRNCGVVYFERFPDGSWKH</sequence>
<dbReference type="AlphaFoldDB" id="A0A956SG44"/>
<dbReference type="InterPro" id="IPR029033">
    <property type="entry name" value="His_PPase_superfam"/>
</dbReference>
<accession>A0A956SG44</accession>
<dbReference type="PANTHER" id="PTHR48100">
    <property type="entry name" value="BROAD-SPECIFICITY PHOSPHATASE YOR283W-RELATED"/>
    <property type="match status" value="1"/>
</dbReference>
<dbReference type="Gene3D" id="3.40.50.1240">
    <property type="entry name" value="Phosphoglycerate mutase-like"/>
    <property type="match status" value="1"/>
</dbReference>
<dbReference type="Pfam" id="PF00300">
    <property type="entry name" value="His_Phos_1"/>
    <property type="match status" value="1"/>
</dbReference>
<feature type="non-terminal residue" evidence="1">
    <location>
        <position position="217"/>
    </location>
</feature>
<organism evidence="1 2">
    <name type="scientific">Eiseniibacteriota bacterium</name>
    <dbReference type="NCBI Taxonomy" id="2212470"/>
    <lineage>
        <taxon>Bacteria</taxon>
        <taxon>Candidatus Eiseniibacteriota</taxon>
    </lineage>
</organism>
<proteinExistence type="predicted"/>
<comment type="caution">
    <text evidence="1">The sequence shown here is derived from an EMBL/GenBank/DDBJ whole genome shotgun (WGS) entry which is preliminary data.</text>
</comment>
<dbReference type="InterPro" id="IPR013078">
    <property type="entry name" value="His_Pase_superF_clade-1"/>
</dbReference>
<dbReference type="SUPFAM" id="SSF53254">
    <property type="entry name" value="Phosphoglycerate mutase-like"/>
    <property type="match status" value="1"/>
</dbReference>
<reference evidence="1" key="1">
    <citation type="submission" date="2020-04" db="EMBL/GenBank/DDBJ databases">
        <authorList>
            <person name="Zhang T."/>
        </authorList>
    </citation>
    <scope>NUCLEOTIDE SEQUENCE</scope>
    <source>
        <strain evidence="1">HKST-UBA02</strain>
    </source>
</reference>
<name>A0A956SG44_UNCEI</name>
<gene>
    <name evidence="1" type="ORF">KDA27_26850</name>
</gene>
<dbReference type="Proteomes" id="UP000739538">
    <property type="component" value="Unassembled WGS sequence"/>
</dbReference>
<evidence type="ECO:0000313" key="2">
    <source>
        <dbReference type="Proteomes" id="UP000739538"/>
    </source>
</evidence>
<dbReference type="PANTHER" id="PTHR48100:SF1">
    <property type="entry name" value="HISTIDINE PHOSPHATASE FAMILY PROTEIN-RELATED"/>
    <property type="match status" value="1"/>
</dbReference>
<evidence type="ECO:0000313" key="1">
    <source>
        <dbReference type="EMBL" id="MCA9759442.1"/>
    </source>
</evidence>
<protein>
    <submittedName>
        <fullName evidence="1">Histidine phosphatase family protein</fullName>
    </submittedName>
</protein>
<dbReference type="GO" id="GO:0016791">
    <property type="term" value="F:phosphatase activity"/>
    <property type="evidence" value="ECO:0007669"/>
    <property type="project" value="TreeGrafter"/>
</dbReference>
<dbReference type="InterPro" id="IPR050275">
    <property type="entry name" value="PGM_Phosphatase"/>
</dbReference>
<dbReference type="GO" id="GO:0005737">
    <property type="term" value="C:cytoplasm"/>
    <property type="evidence" value="ECO:0007669"/>
    <property type="project" value="TreeGrafter"/>
</dbReference>
<dbReference type="SMART" id="SM00855">
    <property type="entry name" value="PGAM"/>
    <property type="match status" value="1"/>
</dbReference>